<dbReference type="EMBL" id="CM047899">
    <property type="protein sequence ID" value="KAJ0102116.1"/>
    <property type="molecule type" value="Genomic_DNA"/>
</dbReference>
<evidence type="ECO:0000313" key="1">
    <source>
        <dbReference type="EMBL" id="KAJ0102116.1"/>
    </source>
</evidence>
<accession>A0ACC1BSU3</accession>
<evidence type="ECO:0000313" key="2">
    <source>
        <dbReference type="Proteomes" id="UP001164250"/>
    </source>
</evidence>
<proteinExistence type="predicted"/>
<keyword evidence="2" id="KW-1185">Reference proteome</keyword>
<reference evidence="2" key="1">
    <citation type="journal article" date="2023" name="G3 (Bethesda)">
        <title>Genome assembly and association tests identify interacting loci associated with vigor, precocity, and sex in interspecific pistachio rootstocks.</title>
        <authorList>
            <person name="Palmer W."/>
            <person name="Jacygrad E."/>
            <person name="Sagayaradj S."/>
            <person name="Cavanaugh K."/>
            <person name="Han R."/>
            <person name="Bertier L."/>
            <person name="Beede B."/>
            <person name="Kafkas S."/>
            <person name="Golino D."/>
            <person name="Preece J."/>
            <person name="Michelmore R."/>
        </authorList>
    </citation>
    <scope>NUCLEOTIDE SEQUENCE [LARGE SCALE GENOMIC DNA]</scope>
</reference>
<dbReference type="Proteomes" id="UP001164250">
    <property type="component" value="Chromosome 3"/>
</dbReference>
<gene>
    <name evidence="1" type="ORF">Patl1_05796</name>
</gene>
<organism evidence="1 2">
    <name type="scientific">Pistacia atlantica</name>
    <dbReference type="NCBI Taxonomy" id="434234"/>
    <lineage>
        <taxon>Eukaryota</taxon>
        <taxon>Viridiplantae</taxon>
        <taxon>Streptophyta</taxon>
        <taxon>Embryophyta</taxon>
        <taxon>Tracheophyta</taxon>
        <taxon>Spermatophyta</taxon>
        <taxon>Magnoliopsida</taxon>
        <taxon>eudicotyledons</taxon>
        <taxon>Gunneridae</taxon>
        <taxon>Pentapetalae</taxon>
        <taxon>rosids</taxon>
        <taxon>malvids</taxon>
        <taxon>Sapindales</taxon>
        <taxon>Anacardiaceae</taxon>
        <taxon>Pistacia</taxon>
    </lineage>
</organism>
<comment type="caution">
    <text evidence="1">The sequence shown here is derived from an EMBL/GenBank/DDBJ whole genome shotgun (WGS) entry which is preliminary data.</text>
</comment>
<name>A0ACC1BSU3_9ROSI</name>
<protein>
    <submittedName>
        <fullName evidence="1">Uncharacterized protein</fullName>
    </submittedName>
</protein>
<sequence length="1010" mass="111961">MSFLSSYLSSLSFSSLMAVSSTFRFSSAILRPHRHHRYSLFLPLSSRRFLSLPPSPPPLPLSRSRILSKDKDKDSKTSIAVVDNDSGRVLTVELHEEMTVSYITYSMSVLLGRALPDVRDGLKPVHRRILFAMHELGLSSRKPFKKCARVVGEVLGKFHPHGDNAVYESLVRMAQDFSLRYPLIQGHGNFGSIDADPPAAMRYTECRLDPLAEAMLLTDLELDTVNFVPNFDASQKEPSLLPARLPNLLLNGSSGIAVGMATNIPPHNLGELVDVLCALIHNPEATLQELLEYMPGPDFPTGGLIMGNLGILDAYRTGRGRIVVRGKTEVELLDSKTKRMAIIIKEIPYQTNKSSLVEKIADLVETRRLEGISDIRDESDRSGMRIVIELNRGADSSIVLNNLYRLTPLQSSFSCNTVCILDGQPKQMGLKDVLQVIAFLMFLHISLELSSVVLLCIFVFSSDKISCNFTVLHCFLLSRQAFLDFRCSVIERRARFKLSQLQDRRHIVEGIMVGLDNLNGVISIITESSSTASIADTLRNEFKLSEKQAEAILDMNLRRLSMLEKNKFVNESKTLTEKIMKLQELLSSKKNILQDLSVQSDSSSTSVLVDMLFAIIFSIEQEAVELKNRFWSPRKSMIEDSDSGLLEDIDVIPNEEMLLAISEKGYVKRMKPNTFNLQNRGTIGKSVGKLRFNDAMSDFIVCHAHDHVLYFSDRGIVYSARAYKIPECTRNAAGTPLVQILSLSDGERITSIIPVSEFVEDQFLVMLTVNGYIKKVSLNSFSAIRSTGIIAIQLVPGDELKWVRCCTNDDLVAMASQNGMVILSSCGIIRSLSRNTRGAVAMRLKNGDKMASIDIIPASMQKDLERASGDSRSNGPWLLFVSESGYGKRVPLSSFRQLPLNRVGLIGYKFSSEDRLAAVFVVGFSLAEDGESDEQVVLVSQSGTVNRIKVRDISIQSRYARGVILMRLEYAGKIQSASLISATEPEPELELLPGAQSPLATEPGNVSVVA</sequence>